<name>A0A1I6MYG2_9BACT</name>
<proteinExistence type="predicted"/>
<feature type="compositionally biased region" description="Pro residues" evidence="1">
    <location>
        <begin position="312"/>
        <end position="339"/>
    </location>
</feature>
<dbReference type="RefSeq" id="WP_175529141.1">
    <property type="nucleotide sequence ID" value="NZ_FOZL01000002.1"/>
</dbReference>
<protein>
    <recommendedName>
        <fullName evidence="4">DUF4105 domain-containing protein</fullName>
    </recommendedName>
</protein>
<keyword evidence="3" id="KW-1185">Reference proteome</keyword>
<evidence type="ECO:0008006" key="4">
    <source>
        <dbReference type="Google" id="ProtNLM"/>
    </source>
</evidence>
<accession>A0A1I6MYG2</accession>
<dbReference type="EMBL" id="FOZL01000002">
    <property type="protein sequence ID" value="SFS20719.1"/>
    <property type="molecule type" value="Genomic_DNA"/>
</dbReference>
<evidence type="ECO:0000313" key="3">
    <source>
        <dbReference type="Proteomes" id="UP000199024"/>
    </source>
</evidence>
<evidence type="ECO:0000256" key="1">
    <source>
        <dbReference type="SAM" id="MobiDB-lite"/>
    </source>
</evidence>
<sequence>MILPALGLLIAAACTHGSVALLMEEPYGHFGSFNPTGHAAIYLNHVCAETPTQLRACRPGELGTVISRYHKIHHEDWIAMPLVAYLYAVDDVTQVPASVDKEQADTIREAYWRAHLQELAPPKPDGSVPGGEWDQLVGESYIRKMHGFQVDTTPEQDERLIAYYNDRRNVGHFNLFVHNCADFSRALINMNFPGAVHRSILADLGITTPKQVAKSLVKYGNKHPELHMTAFVIPQVPGSIPRSHAVDGVAESVVKSKRYILPLIVLQPEFAGALTVGYLTKGRMTLPKNATIFNPGDIEQAEDTPEPAGRRPLPPDTPPIPASPATPAATPTPSPAPPV</sequence>
<gene>
    <name evidence="2" type="ORF">SAMN05421771_3783</name>
</gene>
<evidence type="ECO:0000313" key="2">
    <source>
        <dbReference type="EMBL" id="SFS20719.1"/>
    </source>
</evidence>
<feature type="region of interest" description="Disordered" evidence="1">
    <location>
        <begin position="289"/>
        <end position="339"/>
    </location>
</feature>
<dbReference type="STRING" id="474950.SAMN05421771_3783"/>
<organism evidence="2 3">
    <name type="scientific">Granulicella pectinivorans</name>
    <dbReference type="NCBI Taxonomy" id="474950"/>
    <lineage>
        <taxon>Bacteria</taxon>
        <taxon>Pseudomonadati</taxon>
        <taxon>Acidobacteriota</taxon>
        <taxon>Terriglobia</taxon>
        <taxon>Terriglobales</taxon>
        <taxon>Acidobacteriaceae</taxon>
        <taxon>Granulicella</taxon>
    </lineage>
</organism>
<reference evidence="2 3" key="1">
    <citation type="submission" date="2016-10" db="EMBL/GenBank/DDBJ databases">
        <authorList>
            <person name="de Groot N.N."/>
        </authorList>
    </citation>
    <scope>NUCLEOTIDE SEQUENCE [LARGE SCALE GENOMIC DNA]</scope>
    <source>
        <strain evidence="2 3">DSM 21001</strain>
    </source>
</reference>
<dbReference type="Proteomes" id="UP000199024">
    <property type="component" value="Unassembled WGS sequence"/>
</dbReference>
<dbReference type="AlphaFoldDB" id="A0A1I6MYG2"/>